<feature type="domain" description="DUF438" evidence="2">
    <location>
        <begin position="18"/>
        <end position="82"/>
    </location>
</feature>
<evidence type="ECO:0000313" key="3">
    <source>
        <dbReference type="EMBL" id="KRM33264.1"/>
    </source>
</evidence>
<reference evidence="3 4" key="1">
    <citation type="journal article" date="2015" name="Genome Announc.">
        <title>Expanding the biotechnology potential of lactobacilli through comparative genomics of 213 strains and associated genera.</title>
        <authorList>
            <person name="Sun Z."/>
            <person name="Harris H.M."/>
            <person name="McCann A."/>
            <person name="Guo C."/>
            <person name="Argimon S."/>
            <person name="Zhang W."/>
            <person name="Yang X."/>
            <person name="Jeffery I.B."/>
            <person name="Cooney J.C."/>
            <person name="Kagawa T.F."/>
            <person name="Liu W."/>
            <person name="Song Y."/>
            <person name="Salvetti E."/>
            <person name="Wrobel A."/>
            <person name="Rasinkangas P."/>
            <person name="Parkhill J."/>
            <person name="Rea M.C."/>
            <person name="O'Sullivan O."/>
            <person name="Ritari J."/>
            <person name="Douillard F.P."/>
            <person name="Paul Ross R."/>
            <person name="Yang R."/>
            <person name="Briner A.E."/>
            <person name="Felis G.E."/>
            <person name="de Vos W.M."/>
            <person name="Barrangou R."/>
            <person name="Klaenhammer T.R."/>
            <person name="Caufield P.W."/>
            <person name="Cui Y."/>
            <person name="Zhang H."/>
            <person name="O'Toole P.W."/>
        </authorList>
    </citation>
    <scope>NUCLEOTIDE SEQUENCE [LARGE SCALE GENOMIC DNA]</scope>
    <source>
        <strain evidence="3 4">DSM 18527</strain>
    </source>
</reference>
<dbReference type="STRING" id="1423734.FC83_GL003351"/>
<dbReference type="Gene3D" id="1.20.120.520">
    <property type="entry name" value="nmb1532 protein domain like"/>
    <property type="match status" value="1"/>
</dbReference>
<accession>X0PR96</accession>
<dbReference type="GO" id="GO:0005886">
    <property type="term" value="C:plasma membrane"/>
    <property type="evidence" value="ECO:0007669"/>
    <property type="project" value="TreeGrafter"/>
</dbReference>
<proteinExistence type="predicted"/>
<dbReference type="InterPro" id="IPR007380">
    <property type="entry name" value="DUF438"/>
</dbReference>
<dbReference type="Gene3D" id="3.30.450.20">
    <property type="entry name" value="PAS domain"/>
    <property type="match status" value="1"/>
</dbReference>
<dbReference type="EMBL" id="AZGA01000057">
    <property type="protein sequence ID" value="KRM33264.1"/>
    <property type="molecule type" value="Genomic_DNA"/>
</dbReference>
<feature type="domain" description="Hemerythrin-like" evidence="1">
    <location>
        <begin position="138"/>
        <end position="245"/>
    </location>
</feature>
<dbReference type="Proteomes" id="UP000051236">
    <property type="component" value="Unassembled WGS sequence"/>
</dbReference>
<evidence type="ECO:0008006" key="5">
    <source>
        <dbReference type="Google" id="ProtNLM"/>
    </source>
</evidence>
<organism evidence="3 4">
    <name type="scientific">Agrilactobacillus composti DSM 18527 = JCM 14202</name>
    <dbReference type="NCBI Taxonomy" id="1423734"/>
    <lineage>
        <taxon>Bacteria</taxon>
        <taxon>Bacillati</taxon>
        <taxon>Bacillota</taxon>
        <taxon>Bacilli</taxon>
        <taxon>Lactobacillales</taxon>
        <taxon>Lactobacillaceae</taxon>
        <taxon>Agrilactobacillus</taxon>
    </lineage>
</organism>
<evidence type="ECO:0000313" key="4">
    <source>
        <dbReference type="Proteomes" id="UP000051236"/>
    </source>
</evidence>
<protein>
    <recommendedName>
        <fullName evidence="5">Hemerythrin HHE cation binding domain protein</fullName>
    </recommendedName>
</protein>
<dbReference type="eggNOG" id="COG2461">
    <property type="taxonomic scope" value="Bacteria"/>
</dbReference>
<name>X0PR96_9LACO</name>
<dbReference type="RefSeq" id="WP_035453398.1">
    <property type="nucleotide sequence ID" value="NZ_AZGA01000057.1"/>
</dbReference>
<evidence type="ECO:0000259" key="1">
    <source>
        <dbReference type="Pfam" id="PF01814"/>
    </source>
</evidence>
<dbReference type="PANTHER" id="PTHR39966:SF3">
    <property type="entry name" value="DUF438 DOMAIN-CONTAINING PROTEIN"/>
    <property type="match status" value="1"/>
</dbReference>
<evidence type="ECO:0000259" key="2">
    <source>
        <dbReference type="Pfam" id="PF04282"/>
    </source>
</evidence>
<dbReference type="AlphaFoldDB" id="X0PR96"/>
<dbReference type="PANTHER" id="PTHR39966">
    <property type="entry name" value="BLL2471 PROTEIN-RELATED"/>
    <property type="match status" value="1"/>
</dbReference>
<dbReference type="InterPro" id="IPR012312">
    <property type="entry name" value="Hemerythrin-like"/>
</dbReference>
<dbReference type="Pfam" id="PF01814">
    <property type="entry name" value="Hemerythrin"/>
    <property type="match status" value="1"/>
</dbReference>
<gene>
    <name evidence="3" type="ORF">FC83_GL003351</name>
</gene>
<dbReference type="Pfam" id="PF13596">
    <property type="entry name" value="PAS_10"/>
    <property type="match status" value="1"/>
</dbReference>
<dbReference type="Pfam" id="PF04282">
    <property type="entry name" value="DUF438"/>
    <property type="match status" value="1"/>
</dbReference>
<keyword evidence="4" id="KW-1185">Reference proteome</keyword>
<comment type="caution">
    <text evidence="3">The sequence shown here is derived from an EMBL/GenBank/DDBJ whole genome shotgun (WGS) entry which is preliminary data.</text>
</comment>
<sequence length="500" mass="55731">MATNEELHNSVYRQKKIVEILKMLHEGGKFEDAKKVFDETFSSVDVSEITSAERELIATGLNPMEIQNLCNVHASVFKGAIKDNGNESPAAQTPGHPIATMKLENMVIKSLLDNELLPVVKRWQQSSDANDQDILNGHAKDQATQDAAYLKRIQNALKDLLTINNHYARKENLLFPIMDRYGITAPPKVMWGVDDDIRGYVKAAYNLAMQTPPPAKYDLEAAVEKADKEIDEMIFKEEEILIPMVDEVFTPDDWGLIAAESKETGYTLIPEPLPWQPSDADREAAAKRKPSKMAAELNEMAKAMAQEDVGQKATKIQAKVASHTAAPAAKPVPGASSAQPELPHHLKDQAAASKLKAKSYIQIDENSTAQINFPTGTMDLTELTNVLALLPVDITFVDDQDIVRWFSDNGDRVFPRTTAVIGRAVVNCHPPKSMPKVQQILDDFRAGKQDHADFWINLHGEKFIYIRYFAVRDADQQYLGCLEVTQDVTEIRNLTGQKTL</sequence>
<dbReference type="PATRIC" id="fig|1423734.3.peg.3403"/>